<name>A0A250X2R5_9CHLO</name>
<dbReference type="AlphaFoldDB" id="A0A250X2R5"/>
<proteinExistence type="predicted"/>
<evidence type="ECO:0000313" key="3">
    <source>
        <dbReference type="Proteomes" id="UP000232323"/>
    </source>
</evidence>
<organism evidence="2 3">
    <name type="scientific">Chlamydomonas eustigma</name>
    <dbReference type="NCBI Taxonomy" id="1157962"/>
    <lineage>
        <taxon>Eukaryota</taxon>
        <taxon>Viridiplantae</taxon>
        <taxon>Chlorophyta</taxon>
        <taxon>core chlorophytes</taxon>
        <taxon>Chlorophyceae</taxon>
        <taxon>CS clade</taxon>
        <taxon>Chlamydomonadales</taxon>
        <taxon>Chlamydomonadaceae</taxon>
        <taxon>Chlamydomonas</taxon>
    </lineage>
</organism>
<evidence type="ECO:0008006" key="4">
    <source>
        <dbReference type="Google" id="ProtNLM"/>
    </source>
</evidence>
<feature type="region of interest" description="Disordered" evidence="1">
    <location>
        <begin position="712"/>
        <end position="907"/>
    </location>
</feature>
<comment type="caution">
    <text evidence="2">The sequence shown here is derived from an EMBL/GenBank/DDBJ whole genome shotgun (WGS) entry which is preliminary data.</text>
</comment>
<evidence type="ECO:0000313" key="2">
    <source>
        <dbReference type="EMBL" id="GAX77050.1"/>
    </source>
</evidence>
<gene>
    <name evidence="2" type="ORF">CEUSTIGMA_g4496.t1</name>
</gene>
<reference evidence="2 3" key="1">
    <citation type="submission" date="2017-08" db="EMBL/GenBank/DDBJ databases">
        <title>Acidophilic green algal genome provides insights into adaptation to an acidic environment.</title>
        <authorList>
            <person name="Hirooka S."/>
            <person name="Hirose Y."/>
            <person name="Kanesaki Y."/>
            <person name="Higuchi S."/>
            <person name="Fujiwara T."/>
            <person name="Onuma R."/>
            <person name="Era A."/>
            <person name="Ohbayashi R."/>
            <person name="Uzuka A."/>
            <person name="Nozaki H."/>
            <person name="Yoshikawa H."/>
            <person name="Miyagishima S.Y."/>
        </authorList>
    </citation>
    <scope>NUCLEOTIDE SEQUENCE [LARGE SCALE GENOMIC DNA]</scope>
    <source>
        <strain evidence="2 3">NIES-2499</strain>
    </source>
</reference>
<sequence length="1040" mass="110224">MTIQNKVARCGIQRKLKCDNGLPAHQHHCVHSNELLFSRRIHDAVSSLPSNCPIKLLAEKKMENVNSSAASATKTVSNDNQVPFLNVIPAPIIPVSIPQAAVEAAYDIECKQAAEQSPIDLTISCTVFSADQAGDFDERKMLPRQVSAHSPSVLCNNSLSPKNKVSLDVTHLELKQRLIICRPFEHSELVPSACADKMTSSDNSDTLMEAISVDNQMHGFKTAGTEDYNDENNVSLGLCYHLPSSSMDRSKVQEAVLSSSSKEAAPPLILSASSTSHCHSTACSWYNLVRKIKELAHSEVATSELGPGNSFGHHQGEREVSFVHMMKGRNMNSSADDEATAAVPSSSSFLCPCVVDEASARHDVLEFHTNSSMGDTERQQLVCTPQPSVQPAAPMTTSEIIYGVDAVDAAVQTHQQQQEQLMQQHPRRNVTEIENFPIASYQNNRNSKELQTELASGVHSHYDDSSYYDSSLQMCTLLRSVGYCQALPQAIRMKYKHLQYLFSYLLLGHLSLNASSLQIWDSSVVTDRRSLLRTAVPVFPFNSNCTATACSGSPYTLVLTSNNASTTGGHISSVATFNVYAAAATATITSSPCYSSLSQSVQQLSILAVSTCGSSWSNILVNGQILSPTSPATFNTYSGGGFTLSKLVIPLDGINMPTTGIKPTFSVSITFSGACPNLQTFSNYGGLVYSFNQLPAGPCCPVCTSSSAVALSPEPLPPPNPDPPPPAPQPPQPSVPNPPAPTPPVPPSPMPPPYPSPPPNPSPPFPPSPPPPDPSPPSPPPPDPSPPSPPPPDPSPPSPPPPDPSPPSPPPPDPSPPSPSPPDPSPPCSPPPEPSPPSPPPPDPPPPSPPPPDPPPPSPPPPDPSPPNPPPPDPPSPGPPPPAPSPPSPQPPSPSPPQGGYASPKQFPFQQCMDFSCSSSPYSLTPVSATTSSDGLTLAEFLVTNNGLGGNSGECFSNLYQQGVKWLSIQTFASCASSWSSVKVNGLTPHGAKPKFFYGPNKSGLARLQITLGRVPLNLTVRGHQMLPCLRVLLPIPTSS</sequence>
<dbReference type="EMBL" id="BEGY01000021">
    <property type="protein sequence ID" value="GAX77050.1"/>
    <property type="molecule type" value="Genomic_DNA"/>
</dbReference>
<keyword evidence="3" id="KW-1185">Reference proteome</keyword>
<evidence type="ECO:0000256" key="1">
    <source>
        <dbReference type="SAM" id="MobiDB-lite"/>
    </source>
</evidence>
<protein>
    <recommendedName>
        <fullName evidence="4">Pherophorin domain-containing protein</fullName>
    </recommendedName>
</protein>
<dbReference type="STRING" id="1157962.A0A250X2R5"/>
<feature type="compositionally biased region" description="Pro residues" evidence="1">
    <location>
        <begin position="714"/>
        <end position="897"/>
    </location>
</feature>
<accession>A0A250X2R5</accession>
<dbReference type="PRINTS" id="PR01217">
    <property type="entry name" value="PRICHEXTENSN"/>
</dbReference>
<dbReference type="Proteomes" id="UP000232323">
    <property type="component" value="Unassembled WGS sequence"/>
</dbReference>